<dbReference type="GO" id="GO:0030288">
    <property type="term" value="C:outer membrane-bounded periplasmic space"/>
    <property type="evidence" value="ECO:0007669"/>
    <property type="project" value="TreeGrafter"/>
</dbReference>
<keyword evidence="3" id="KW-0732">Signal</keyword>
<dbReference type="GO" id="GO:0046872">
    <property type="term" value="F:metal ion binding"/>
    <property type="evidence" value="ECO:0007669"/>
    <property type="project" value="UniProtKB-KW"/>
</dbReference>
<dbReference type="Proteomes" id="UP000248897">
    <property type="component" value="Chromosome 1"/>
</dbReference>
<dbReference type="PROSITE" id="PS00786">
    <property type="entry name" value="5_NUCLEOTIDASE_2"/>
    <property type="match status" value="1"/>
</dbReference>
<keyword evidence="5" id="KW-0378">Hydrolase</keyword>
<dbReference type="PANTHER" id="PTHR11575">
    <property type="entry name" value="5'-NUCLEOTIDASE-RELATED"/>
    <property type="match status" value="1"/>
</dbReference>
<dbReference type="SUPFAM" id="SSF55816">
    <property type="entry name" value="5'-nucleotidase (syn. UDP-sugar hydrolase), C-terminal domain"/>
    <property type="match status" value="1"/>
</dbReference>
<keyword evidence="2" id="KW-0479">Metal-binding</keyword>
<accession>A0A2X4UX97</accession>
<gene>
    <name evidence="9" type="primary">yfkN_2</name>
    <name evidence="8" type="ORF">I6G64_21540</name>
    <name evidence="9" type="ORF">NCTC12961_03935</name>
</gene>
<dbReference type="Gene3D" id="3.90.780.10">
    <property type="entry name" value="5'-Nucleotidase, C-terminal domain"/>
    <property type="match status" value="1"/>
</dbReference>
<dbReference type="PRINTS" id="PR01607">
    <property type="entry name" value="APYRASEFAMLY"/>
</dbReference>
<dbReference type="InterPro" id="IPR036907">
    <property type="entry name" value="5'-Nucleotdase_C_sf"/>
</dbReference>
<dbReference type="AlphaFoldDB" id="A0A2X4UX97"/>
<dbReference type="Pfam" id="PF02872">
    <property type="entry name" value="5_nucleotid_C"/>
    <property type="match status" value="1"/>
</dbReference>
<reference evidence="9 10" key="1">
    <citation type="submission" date="2018-06" db="EMBL/GenBank/DDBJ databases">
        <authorList>
            <consortium name="Pathogen Informatics"/>
            <person name="Doyle S."/>
        </authorList>
    </citation>
    <scope>NUCLEOTIDE SEQUENCE [LARGE SCALE GENOMIC DNA]</scope>
    <source>
        <strain evidence="9 10">NCTC12961</strain>
    </source>
</reference>
<dbReference type="InterPro" id="IPR008334">
    <property type="entry name" value="5'-Nucleotdase_C"/>
</dbReference>
<dbReference type="SUPFAM" id="SSF56300">
    <property type="entry name" value="Metallo-dependent phosphatases"/>
    <property type="match status" value="1"/>
</dbReference>
<dbReference type="RefSeq" id="WP_063196950.1">
    <property type="nucleotide sequence ID" value="NZ_CAMITG010000005.1"/>
</dbReference>
<dbReference type="Proteomes" id="UP000594967">
    <property type="component" value="Chromosome"/>
</dbReference>
<dbReference type="InterPro" id="IPR006179">
    <property type="entry name" value="5_nucleotidase/apyrase"/>
</dbReference>
<evidence type="ECO:0000313" key="9">
    <source>
        <dbReference type="EMBL" id="SQI43483.1"/>
    </source>
</evidence>
<dbReference type="PANTHER" id="PTHR11575:SF46">
    <property type="entry name" value="PROTEIN USHA"/>
    <property type="match status" value="1"/>
</dbReference>
<evidence type="ECO:0000256" key="2">
    <source>
        <dbReference type="ARBA" id="ARBA00022723"/>
    </source>
</evidence>
<dbReference type="GO" id="GO:0008768">
    <property type="term" value="F:UDP-sugar diphosphatase activity"/>
    <property type="evidence" value="ECO:0007669"/>
    <property type="project" value="TreeGrafter"/>
</dbReference>
<organism evidence="9 10">
    <name type="scientific">Serratia plymuthica</name>
    <dbReference type="NCBI Taxonomy" id="82996"/>
    <lineage>
        <taxon>Bacteria</taxon>
        <taxon>Pseudomonadati</taxon>
        <taxon>Pseudomonadota</taxon>
        <taxon>Gammaproteobacteria</taxon>
        <taxon>Enterobacterales</taxon>
        <taxon>Yersiniaceae</taxon>
        <taxon>Serratia</taxon>
    </lineage>
</organism>
<dbReference type="EMBL" id="LS483469">
    <property type="protein sequence ID" value="SQI43483.1"/>
    <property type="molecule type" value="Genomic_DNA"/>
</dbReference>
<dbReference type="InterPro" id="IPR029052">
    <property type="entry name" value="Metallo-depent_PP-like"/>
</dbReference>
<dbReference type="Gene3D" id="3.60.21.10">
    <property type="match status" value="1"/>
</dbReference>
<name>A0A2X4UX97_SERPL</name>
<dbReference type="GO" id="GO:0000166">
    <property type="term" value="F:nucleotide binding"/>
    <property type="evidence" value="ECO:0007669"/>
    <property type="project" value="UniProtKB-KW"/>
</dbReference>
<keyword evidence="11" id="KW-1185">Reference proteome</keyword>
<reference evidence="8 11" key="2">
    <citation type="submission" date="2020-12" db="EMBL/GenBank/DDBJ databases">
        <title>FDA dAtabase for Regulatory Grade micrObial Sequences (FDA-ARGOS): Supporting development and validation of Infectious Disease Dx tests.</title>
        <authorList>
            <person name="Sproer C."/>
            <person name="Gronow S."/>
            <person name="Severitt S."/>
            <person name="Schroder I."/>
            <person name="Tallon L."/>
            <person name="Sadzewicz L."/>
            <person name="Zhao X."/>
            <person name="Boylan J."/>
            <person name="Ott S."/>
            <person name="Bowen H."/>
            <person name="Vavikolanu K."/>
            <person name="Mehta A."/>
            <person name="Aluvathingal J."/>
            <person name="Nadendla S."/>
            <person name="Lowell S."/>
            <person name="Myers T."/>
            <person name="Yan Y."/>
            <person name="Sichtig H."/>
        </authorList>
    </citation>
    <scope>NUCLEOTIDE SEQUENCE [LARGE SCALE GENOMIC DNA]</scope>
    <source>
        <strain evidence="8 11">FDAARGOS_907</strain>
    </source>
</reference>
<evidence type="ECO:0000256" key="4">
    <source>
        <dbReference type="ARBA" id="ARBA00022741"/>
    </source>
</evidence>
<dbReference type="InterPro" id="IPR004843">
    <property type="entry name" value="Calcineurin-like_PHP"/>
</dbReference>
<dbReference type="CDD" id="cd00845">
    <property type="entry name" value="MPP_UshA_N_like"/>
    <property type="match status" value="1"/>
</dbReference>
<dbReference type="GO" id="GO:0009166">
    <property type="term" value="P:nucleotide catabolic process"/>
    <property type="evidence" value="ECO:0007669"/>
    <property type="project" value="InterPro"/>
</dbReference>
<dbReference type="Pfam" id="PF00149">
    <property type="entry name" value="Metallophos"/>
    <property type="match status" value="1"/>
</dbReference>
<dbReference type="InterPro" id="IPR006146">
    <property type="entry name" value="5'-Nucleotdase_CS"/>
</dbReference>
<evidence type="ECO:0000313" key="8">
    <source>
        <dbReference type="EMBL" id="QPS20117.1"/>
    </source>
</evidence>
<protein>
    <submittedName>
        <fullName evidence="8">Bifunctional metallophosphatase/5'-nucleotidase</fullName>
    </submittedName>
    <submittedName>
        <fullName evidence="9">Trifunctional nucleotide phosphoesterase protein YfkN</fullName>
    </submittedName>
</protein>
<evidence type="ECO:0000256" key="1">
    <source>
        <dbReference type="ARBA" id="ARBA00006654"/>
    </source>
</evidence>
<evidence type="ECO:0000313" key="10">
    <source>
        <dbReference type="Proteomes" id="UP000248897"/>
    </source>
</evidence>
<evidence type="ECO:0000313" key="11">
    <source>
        <dbReference type="Proteomes" id="UP000594967"/>
    </source>
</evidence>
<evidence type="ECO:0000259" key="7">
    <source>
        <dbReference type="Pfam" id="PF02872"/>
    </source>
</evidence>
<evidence type="ECO:0000256" key="5">
    <source>
        <dbReference type="RuleBase" id="RU362119"/>
    </source>
</evidence>
<dbReference type="EMBL" id="CP065673">
    <property type="protein sequence ID" value="QPS20117.1"/>
    <property type="molecule type" value="Genomic_DNA"/>
</dbReference>
<feature type="domain" description="Calcineurin-like phosphoesterase" evidence="6">
    <location>
        <begin position="27"/>
        <end position="254"/>
    </location>
</feature>
<dbReference type="GO" id="GO:0008253">
    <property type="term" value="F:5'-nucleotidase activity"/>
    <property type="evidence" value="ECO:0007669"/>
    <property type="project" value="TreeGrafter"/>
</dbReference>
<evidence type="ECO:0000259" key="6">
    <source>
        <dbReference type="Pfam" id="PF00149"/>
    </source>
</evidence>
<proteinExistence type="inferred from homology"/>
<keyword evidence="4 5" id="KW-0547">Nucleotide-binding</keyword>
<comment type="similarity">
    <text evidence="1 5">Belongs to the 5'-nucleotidase family.</text>
</comment>
<sequence length="519" mass="57156">MHKRLLILPLIIGSLLGGAPVYAKEITLYHTNDLHAHVLPFIVPYISKERQVGGFANIASIVKEAKAKDDGVFFFDAGDYFTGPYISTLTKGEAIIDIMNEMSFDAVSVGNHEFDYGVPNMVSQLNKAKFPVLLGNVFYENTDKLVWNKPWTIIEKEGIKIGVIGLHGKFAFYDTVNKDKRQGVEARDEVEYLNKYLKEIKSKVDITVLLVHEGVPARQSSFGTNDVARMLQKDIDLAKQVDGVDVLITGHAHVGTPQPIKVNNTLIVSTDSYGINLGKLVLDVNDKTKKIDGYQGKLINIFADEYKPDPATQDKINIWTKKLDTLTQAKIGRADTELTRAYGESSLLGNIITDAFLETDKRAKVAFVNSGGIRSEIAKGDITLGDVISMFPFPDELTYMELSGKDLRALMDHAANLSNGILQASSGLNMTYDSKKTPGQRVISLTIDGKNVKDDEYYPVVVNSFLATGGDGFSAFNNGRNVKTVPGISAADAVINAIKHHPEQNPKQDFRVRDISVKN</sequence>
<feature type="domain" description="5'-Nucleotidase C-terminal" evidence="7">
    <location>
        <begin position="331"/>
        <end position="477"/>
    </location>
</feature>
<evidence type="ECO:0000256" key="3">
    <source>
        <dbReference type="ARBA" id="ARBA00022729"/>
    </source>
</evidence>